<sequence>HASTAKRGHECRLKLYPLQLRLVPVNGSNIEDVKPSSSSSTSTPASVQLYSVKEKALNAELIWATKTVSSDYSASSCEDKRNSLVQANSFASIWKLLKKTSIKAEQNEEKKRKFEESKATSTREEMLHSKIQEANSKTTTDVLFHEVSKKLKFALEKKDLREDEGAHAMCEPEMQQVETASQNNTVVAAATPISSRAPSAPGGRVKAKQQKAPPKVIDFLALNLWKLEH</sequence>
<comment type="caution">
    <text evidence="2">The sequence shown here is derived from an EMBL/GenBank/DDBJ whole genome shotgun (WGS) entry which is preliminary data.</text>
</comment>
<evidence type="ECO:0000313" key="3">
    <source>
        <dbReference type="Proteomes" id="UP001153148"/>
    </source>
</evidence>
<name>A0ABN7NM51_TIMPD</name>
<accession>A0ABN7NM51</accession>
<feature type="region of interest" description="Disordered" evidence="1">
    <location>
        <begin position="192"/>
        <end position="211"/>
    </location>
</feature>
<feature type="non-terminal residue" evidence="2">
    <location>
        <position position="1"/>
    </location>
</feature>
<dbReference type="EMBL" id="CAJPIN010002587">
    <property type="protein sequence ID" value="CAG2055519.1"/>
    <property type="molecule type" value="Genomic_DNA"/>
</dbReference>
<proteinExistence type="predicted"/>
<gene>
    <name evidence="2" type="ORF">TPAB3V08_LOCUS2522</name>
</gene>
<protein>
    <submittedName>
        <fullName evidence="2">Uncharacterized protein</fullName>
    </submittedName>
</protein>
<dbReference type="Proteomes" id="UP001153148">
    <property type="component" value="Unassembled WGS sequence"/>
</dbReference>
<evidence type="ECO:0000313" key="2">
    <source>
        <dbReference type="EMBL" id="CAG2055519.1"/>
    </source>
</evidence>
<organism evidence="2 3">
    <name type="scientific">Timema podura</name>
    <name type="common">Walking stick</name>
    <dbReference type="NCBI Taxonomy" id="61482"/>
    <lineage>
        <taxon>Eukaryota</taxon>
        <taxon>Metazoa</taxon>
        <taxon>Ecdysozoa</taxon>
        <taxon>Arthropoda</taxon>
        <taxon>Hexapoda</taxon>
        <taxon>Insecta</taxon>
        <taxon>Pterygota</taxon>
        <taxon>Neoptera</taxon>
        <taxon>Polyneoptera</taxon>
        <taxon>Phasmatodea</taxon>
        <taxon>Timematodea</taxon>
        <taxon>Timematoidea</taxon>
        <taxon>Timematidae</taxon>
        <taxon>Timema</taxon>
    </lineage>
</organism>
<evidence type="ECO:0000256" key="1">
    <source>
        <dbReference type="SAM" id="MobiDB-lite"/>
    </source>
</evidence>
<reference evidence="2" key="1">
    <citation type="submission" date="2021-03" db="EMBL/GenBank/DDBJ databases">
        <authorList>
            <person name="Tran Van P."/>
        </authorList>
    </citation>
    <scope>NUCLEOTIDE SEQUENCE</scope>
</reference>
<keyword evidence="3" id="KW-1185">Reference proteome</keyword>